<dbReference type="InterPro" id="IPR036872">
    <property type="entry name" value="CH_dom_sf"/>
</dbReference>
<keyword evidence="3" id="KW-1185">Reference proteome</keyword>
<dbReference type="EMBL" id="CYGV01001637">
    <property type="protein sequence ID" value="CUA76194.1"/>
    <property type="molecule type" value="Genomic_DNA"/>
</dbReference>
<name>A0A0K6GCU3_9AGAM</name>
<dbReference type="Proteomes" id="UP000044841">
    <property type="component" value="Unassembled WGS sequence"/>
</dbReference>
<reference evidence="2 3" key="1">
    <citation type="submission" date="2015-07" db="EMBL/GenBank/DDBJ databases">
        <authorList>
            <person name="Noorani M."/>
        </authorList>
    </citation>
    <scope>NUCLEOTIDE SEQUENCE [LARGE SCALE GENOMIC DNA]</scope>
    <source>
        <strain evidence="2">BBA 69670</strain>
    </source>
</reference>
<accession>A0A0K6GCU3</accession>
<feature type="region of interest" description="Disordered" evidence="1">
    <location>
        <begin position="111"/>
        <end position="130"/>
    </location>
</feature>
<dbReference type="SUPFAM" id="SSF47576">
    <property type="entry name" value="Calponin-homology domain, CH-domain"/>
    <property type="match status" value="1"/>
</dbReference>
<organism evidence="2 3">
    <name type="scientific">Rhizoctonia solani</name>
    <dbReference type="NCBI Taxonomy" id="456999"/>
    <lineage>
        <taxon>Eukaryota</taxon>
        <taxon>Fungi</taxon>
        <taxon>Dikarya</taxon>
        <taxon>Basidiomycota</taxon>
        <taxon>Agaricomycotina</taxon>
        <taxon>Agaricomycetes</taxon>
        <taxon>Cantharellales</taxon>
        <taxon>Ceratobasidiaceae</taxon>
        <taxon>Rhizoctonia</taxon>
    </lineage>
</organism>
<dbReference type="Gene3D" id="1.10.418.10">
    <property type="entry name" value="Calponin-like domain"/>
    <property type="match status" value="1"/>
</dbReference>
<dbReference type="AlphaFoldDB" id="A0A0K6GCU3"/>
<protein>
    <submittedName>
        <fullName evidence="2">Uncharacterized protein</fullName>
    </submittedName>
</protein>
<sequence>MRPRMSKSASRMSALSAGEQELVEWVNSRLPATCPLAEDLSTSMSSGLILFRLAESIKEVDPGVSDSVFPQGPGDELLHGLFKLFDFLLDNDVRMGAVSINDLRNGNAERLPNSSVRSRAGTRSAGRVARPSRTLPLGRGWV</sequence>
<gene>
    <name evidence="2" type="ORF">RSOLAG22IIIB_12110</name>
</gene>
<evidence type="ECO:0000256" key="1">
    <source>
        <dbReference type="SAM" id="MobiDB-lite"/>
    </source>
</evidence>
<proteinExistence type="predicted"/>
<evidence type="ECO:0000313" key="2">
    <source>
        <dbReference type="EMBL" id="CUA76194.1"/>
    </source>
</evidence>
<evidence type="ECO:0000313" key="3">
    <source>
        <dbReference type="Proteomes" id="UP000044841"/>
    </source>
</evidence>